<evidence type="ECO:0000256" key="1">
    <source>
        <dbReference type="ARBA" id="ARBA00022598"/>
    </source>
</evidence>
<dbReference type="Pfam" id="PF02875">
    <property type="entry name" value="Mur_ligase_C"/>
    <property type="match status" value="1"/>
</dbReference>
<organism evidence="5">
    <name type="scientific">marine sediment metagenome</name>
    <dbReference type="NCBI Taxonomy" id="412755"/>
    <lineage>
        <taxon>unclassified sequences</taxon>
        <taxon>metagenomes</taxon>
        <taxon>ecological metagenomes</taxon>
    </lineage>
</organism>
<evidence type="ECO:0000259" key="4">
    <source>
        <dbReference type="Pfam" id="PF02875"/>
    </source>
</evidence>
<dbReference type="PANTHER" id="PTHR43024">
    <property type="entry name" value="UDP-N-ACETYLMURAMOYL-TRIPEPTIDE--D-ALANYL-D-ALANINE LIGASE"/>
    <property type="match status" value="1"/>
</dbReference>
<dbReference type="Gene3D" id="3.90.190.20">
    <property type="entry name" value="Mur ligase, C-terminal domain"/>
    <property type="match status" value="1"/>
</dbReference>
<gene>
    <name evidence="5" type="ORF">LCGC14_2890750</name>
</gene>
<evidence type="ECO:0000256" key="2">
    <source>
        <dbReference type="ARBA" id="ARBA00022741"/>
    </source>
</evidence>
<protein>
    <recommendedName>
        <fullName evidence="4">Mur ligase C-terminal domain-containing protein</fullName>
    </recommendedName>
</protein>
<dbReference type="InterPro" id="IPR004101">
    <property type="entry name" value="Mur_ligase_C"/>
</dbReference>
<dbReference type="EMBL" id="LAZR01056646">
    <property type="protein sequence ID" value="KKK73742.1"/>
    <property type="molecule type" value="Genomic_DNA"/>
</dbReference>
<dbReference type="PANTHER" id="PTHR43024:SF1">
    <property type="entry name" value="UDP-N-ACETYLMURAMOYL-TRIPEPTIDE--D-ALANYL-D-ALANINE LIGASE"/>
    <property type="match status" value="1"/>
</dbReference>
<feature type="domain" description="Mur ligase C-terminal" evidence="4">
    <location>
        <begin position="43"/>
        <end position="168"/>
    </location>
</feature>
<comment type="caution">
    <text evidence="5">The sequence shown here is derived from an EMBL/GenBank/DDBJ whole genome shotgun (WGS) entry which is preliminary data.</text>
</comment>
<keyword evidence="2" id="KW-0547">Nucleotide-binding</keyword>
<dbReference type="SUPFAM" id="SSF53244">
    <property type="entry name" value="MurD-like peptide ligases, peptide-binding domain"/>
    <property type="match status" value="1"/>
</dbReference>
<dbReference type="GO" id="GO:0016881">
    <property type="term" value="F:acid-amino acid ligase activity"/>
    <property type="evidence" value="ECO:0007669"/>
    <property type="project" value="InterPro"/>
</dbReference>
<dbReference type="AlphaFoldDB" id="A0A0F8XXA2"/>
<dbReference type="InterPro" id="IPR051046">
    <property type="entry name" value="MurCDEF_CellWall_CoF430Synth"/>
</dbReference>
<feature type="non-terminal residue" evidence="5">
    <location>
        <position position="1"/>
    </location>
</feature>
<keyword evidence="3" id="KW-0067">ATP-binding</keyword>
<keyword evidence="1" id="KW-0436">Ligase</keyword>
<proteinExistence type="predicted"/>
<reference evidence="5" key="1">
    <citation type="journal article" date="2015" name="Nature">
        <title>Complex archaea that bridge the gap between prokaryotes and eukaryotes.</title>
        <authorList>
            <person name="Spang A."/>
            <person name="Saw J.H."/>
            <person name="Jorgensen S.L."/>
            <person name="Zaremba-Niedzwiedzka K."/>
            <person name="Martijn J."/>
            <person name="Lind A.E."/>
            <person name="van Eijk R."/>
            <person name="Schleper C."/>
            <person name="Guy L."/>
            <person name="Ettema T.J."/>
        </authorList>
    </citation>
    <scope>NUCLEOTIDE SEQUENCE</scope>
</reference>
<dbReference type="GO" id="GO:0005524">
    <property type="term" value="F:ATP binding"/>
    <property type="evidence" value="ECO:0007669"/>
    <property type="project" value="UniProtKB-KW"/>
</dbReference>
<dbReference type="InterPro" id="IPR036615">
    <property type="entry name" value="Mur_ligase_C_dom_sf"/>
</dbReference>
<evidence type="ECO:0000256" key="3">
    <source>
        <dbReference type="ARBA" id="ARBA00022840"/>
    </source>
</evidence>
<accession>A0A0F8XXA2</accession>
<evidence type="ECO:0000313" key="5">
    <source>
        <dbReference type="EMBL" id="KKK73742.1"/>
    </source>
</evidence>
<sequence length="182" mass="20394">WLEKTFGKEQIYSSLAASCVGTILGLNLIEISEALKNYKPLAGRMNLIRGIKNSWILDDSQSASVFSMVEAIETLGKIQGHKRRIAVLGDVLGIGKYTIEAHEAIGERIVRNADLLFVFGQRAKFIAKGAFEKGMETEKIFEFDTIKDGKLELQNKMREGDIVLIDGSSEMKMREIVKEIRL</sequence>
<name>A0A0F8XXA2_9ZZZZ</name>